<dbReference type="InterPro" id="IPR050742">
    <property type="entry name" value="Helicase_Restrict-Modif_Enz"/>
</dbReference>
<reference evidence="3 4" key="1">
    <citation type="submission" date="2018-08" db="EMBL/GenBank/DDBJ databases">
        <title>A genome reference for cultivated species of the human gut microbiota.</title>
        <authorList>
            <person name="Zou Y."/>
            <person name="Xue W."/>
            <person name="Luo G."/>
        </authorList>
    </citation>
    <scope>NUCLEOTIDE SEQUENCE [LARGE SCALE GENOMIC DNA]</scope>
    <source>
        <strain evidence="3 4">AM34-3LB</strain>
    </source>
</reference>
<dbReference type="SMART" id="SM00490">
    <property type="entry name" value="HELICc"/>
    <property type="match status" value="1"/>
</dbReference>
<sequence length="837" mass="97721">MAESSFAEKVNMDYARNYMEEYSTDVMTGGRNERMQLYYQLVQSLQKAESVDIIVSFLMESGVKLLLDELENALQRGAKIRILTGNYLGITQPSALYLIKSRLGDRVDLRFYNEKNRSFHPKSYMFHYVDYSELYIGSSNISKSALTSGIEWNYRFSSKKDSENYDKFFEAFQELFVHHSIVIDDVELKKYSKSWHHPAVAKDLERYDAEYPEHLEQSDASKGKILYEPRGTQIEALCALKETRAEGAKKALVQAATGVGKTYLAAFDSKNYERVLFVAHKEEILKQAADSFYNVRNSEDYGFFNGNTKCTDKSVIFASVATLGKTEYLNETYFSSDYFDYIIIDEFHHVVSEQYRRIVSYFTPKFLLGLTATPERMDGRNIYELCDYNVPYEISLKEAINKGMLVPFHYYGIFDETDYSKLRIIRGRYDEKDLNKVYIGNARRYDLIYKYYCKYSSKRALGFCCSRAHAEEMAKQFSQRGIPSVAVYSNADSEFSMERGEAIEKLKAGEIKVIFSVDMFNEGVDVPSVDMVLFLRPTESPIVFLQQLGRGLRKSKGKEYLNVLDFIGNYEKAGRTRFLLTGKNLSEKNNYYSLNQSDFPDDCLIDFDMKLIDLFAEMDKKNLKISEQIQKEYFRVKELLGRTPSRMELFTYMEDDIYELAITHTKESPFKRYLSYQRSLKELTANEEVFYQNENGREFINLLENTSMSKVYKMPVLMAFYNEGKIRQEVSEEQLLTSWKAFFSTGMNWKDLEKGLTYEKYNAISDKNHIKKILKMPVHYLLESGKGFFVKKEGAALALKDEMQEVIDNPVFMKQMKDVVEYRVMDYYRRRYKEKGD</sequence>
<dbReference type="Gene3D" id="3.30.870.10">
    <property type="entry name" value="Endonuclease Chain A"/>
    <property type="match status" value="1"/>
</dbReference>
<dbReference type="SUPFAM" id="SSF56024">
    <property type="entry name" value="Phospholipase D/nuclease"/>
    <property type="match status" value="1"/>
</dbReference>
<evidence type="ECO:0000259" key="1">
    <source>
        <dbReference type="PROSITE" id="PS51192"/>
    </source>
</evidence>
<dbReference type="GO" id="GO:0004519">
    <property type="term" value="F:endonuclease activity"/>
    <property type="evidence" value="ECO:0007669"/>
    <property type="project" value="UniProtKB-KW"/>
</dbReference>
<dbReference type="InterPro" id="IPR025202">
    <property type="entry name" value="PLD-like_dom"/>
</dbReference>
<dbReference type="GO" id="GO:0016787">
    <property type="term" value="F:hydrolase activity"/>
    <property type="evidence" value="ECO:0007669"/>
    <property type="project" value="InterPro"/>
</dbReference>
<feature type="domain" description="Helicase C-terminal" evidence="2">
    <location>
        <begin position="447"/>
        <end position="591"/>
    </location>
</feature>
<dbReference type="AlphaFoldDB" id="A0A414B4S7"/>
<dbReference type="CDD" id="cd18799">
    <property type="entry name" value="SF2_C_EcoAI-like"/>
    <property type="match status" value="1"/>
</dbReference>
<dbReference type="GO" id="GO:0005524">
    <property type="term" value="F:ATP binding"/>
    <property type="evidence" value="ECO:0007669"/>
    <property type="project" value="InterPro"/>
</dbReference>
<accession>A0A414B4S7</accession>
<dbReference type="PROSITE" id="PS51194">
    <property type="entry name" value="HELICASE_CTER"/>
    <property type="match status" value="1"/>
</dbReference>
<dbReference type="InterPro" id="IPR006935">
    <property type="entry name" value="Helicase/UvrB_N"/>
</dbReference>
<dbReference type="Gene3D" id="3.40.50.300">
    <property type="entry name" value="P-loop containing nucleotide triphosphate hydrolases"/>
    <property type="match status" value="2"/>
</dbReference>
<keyword evidence="4" id="KW-1185">Reference proteome</keyword>
<organism evidence="3 4">
    <name type="scientific">Anaerobutyricum hallii</name>
    <dbReference type="NCBI Taxonomy" id="39488"/>
    <lineage>
        <taxon>Bacteria</taxon>
        <taxon>Bacillati</taxon>
        <taxon>Bacillota</taxon>
        <taxon>Clostridia</taxon>
        <taxon>Lachnospirales</taxon>
        <taxon>Lachnospiraceae</taxon>
        <taxon>Anaerobutyricum</taxon>
    </lineage>
</organism>
<dbReference type="SUPFAM" id="SSF52540">
    <property type="entry name" value="P-loop containing nucleoside triphosphate hydrolases"/>
    <property type="match status" value="1"/>
</dbReference>
<evidence type="ECO:0000313" key="3">
    <source>
        <dbReference type="EMBL" id="RHC63614.1"/>
    </source>
</evidence>
<keyword evidence="3" id="KW-0378">Hydrolase</keyword>
<evidence type="ECO:0000313" key="4">
    <source>
        <dbReference type="Proteomes" id="UP000284621"/>
    </source>
</evidence>
<dbReference type="Pfam" id="PF04851">
    <property type="entry name" value="ResIII"/>
    <property type="match status" value="1"/>
</dbReference>
<dbReference type="Pfam" id="PF00271">
    <property type="entry name" value="Helicase_C"/>
    <property type="match status" value="1"/>
</dbReference>
<dbReference type="InterPro" id="IPR001650">
    <property type="entry name" value="Helicase_C-like"/>
</dbReference>
<comment type="caution">
    <text evidence="3">The sequence shown here is derived from an EMBL/GenBank/DDBJ whole genome shotgun (WGS) entry which is preliminary data.</text>
</comment>
<keyword evidence="3" id="KW-0540">Nuclease</keyword>
<dbReference type="CDD" id="cd09205">
    <property type="entry name" value="PLDc_N_DEXD_b3"/>
    <property type="match status" value="1"/>
</dbReference>
<name>A0A414B4S7_9FIRM</name>
<dbReference type="InterPro" id="IPR014001">
    <property type="entry name" value="Helicase_ATP-bd"/>
</dbReference>
<dbReference type="InterPro" id="IPR027417">
    <property type="entry name" value="P-loop_NTPase"/>
</dbReference>
<dbReference type="PROSITE" id="PS51192">
    <property type="entry name" value="HELICASE_ATP_BIND_1"/>
    <property type="match status" value="1"/>
</dbReference>
<dbReference type="PANTHER" id="PTHR47396">
    <property type="entry name" value="TYPE I RESTRICTION ENZYME ECOKI R PROTEIN"/>
    <property type="match status" value="1"/>
</dbReference>
<dbReference type="RefSeq" id="WP_118381272.1">
    <property type="nucleotide sequence ID" value="NZ_CABJFJ010000010.1"/>
</dbReference>
<evidence type="ECO:0000259" key="2">
    <source>
        <dbReference type="PROSITE" id="PS51194"/>
    </source>
</evidence>
<dbReference type="EMBL" id="QSID01000010">
    <property type="protein sequence ID" value="RHC63614.1"/>
    <property type="molecule type" value="Genomic_DNA"/>
</dbReference>
<gene>
    <name evidence="3" type="ORF">DW833_09500</name>
</gene>
<dbReference type="Pfam" id="PF13091">
    <property type="entry name" value="PLDc_2"/>
    <property type="match status" value="1"/>
</dbReference>
<dbReference type="PANTHER" id="PTHR47396:SF1">
    <property type="entry name" value="ATP-DEPENDENT HELICASE IRC3-RELATED"/>
    <property type="match status" value="1"/>
</dbReference>
<dbReference type="SMART" id="SM00487">
    <property type="entry name" value="DEXDc"/>
    <property type="match status" value="1"/>
</dbReference>
<dbReference type="CDD" id="cd18032">
    <property type="entry name" value="DEXHc_RE_I_III_res"/>
    <property type="match status" value="1"/>
</dbReference>
<dbReference type="GO" id="GO:0005829">
    <property type="term" value="C:cytosol"/>
    <property type="evidence" value="ECO:0007669"/>
    <property type="project" value="TreeGrafter"/>
</dbReference>
<dbReference type="Proteomes" id="UP000284621">
    <property type="component" value="Unassembled WGS sequence"/>
</dbReference>
<keyword evidence="3" id="KW-0255">Endonuclease</keyword>
<protein>
    <submittedName>
        <fullName evidence="3">NgoFVII family restriction endonuclease</fullName>
    </submittedName>
</protein>
<feature type="domain" description="Helicase ATP-binding" evidence="1">
    <location>
        <begin position="242"/>
        <end position="392"/>
    </location>
</feature>
<proteinExistence type="predicted"/>
<dbReference type="GO" id="GO:0003677">
    <property type="term" value="F:DNA binding"/>
    <property type="evidence" value="ECO:0007669"/>
    <property type="project" value="InterPro"/>
</dbReference>